<keyword evidence="8" id="KW-0186">Copper</keyword>
<evidence type="ECO:0000256" key="12">
    <source>
        <dbReference type="RuleBase" id="RU361274"/>
    </source>
</evidence>
<name>A0A9D1GVQ3_9ACTN</name>
<dbReference type="GO" id="GO:0017061">
    <property type="term" value="F:S-methyl-5-thioadenosine phosphorylase activity"/>
    <property type="evidence" value="ECO:0007669"/>
    <property type="project" value="UniProtKB-EC"/>
</dbReference>
<evidence type="ECO:0000256" key="5">
    <source>
        <dbReference type="ARBA" id="ARBA00022723"/>
    </source>
</evidence>
<keyword evidence="5" id="KW-0479">Metal-binding</keyword>
<comment type="similarity">
    <text evidence="3 12">Belongs to the purine nucleoside phosphorylase YfiH/LACC1 family.</text>
</comment>
<evidence type="ECO:0000256" key="6">
    <source>
        <dbReference type="ARBA" id="ARBA00022801"/>
    </source>
</evidence>
<organism evidence="13 14">
    <name type="scientific">Candidatus Avipropionibacterium avicola</name>
    <dbReference type="NCBI Taxonomy" id="2840701"/>
    <lineage>
        <taxon>Bacteria</taxon>
        <taxon>Bacillati</taxon>
        <taxon>Actinomycetota</taxon>
        <taxon>Actinomycetes</taxon>
        <taxon>Propionibacteriales</taxon>
        <taxon>Propionibacteriaceae</taxon>
        <taxon>Propionibacteriaceae incertae sedis</taxon>
        <taxon>Candidatus Avipropionibacterium</taxon>
    </lineage>
</organism>
<accession>A0A9D1GVQ3</accession>
<dbReference type="InterPro" id="IPR038371">
    <property type="entry name" value="Cu_polyphenol_OxRdtase_sf"/>
</dbReference>
<gene>
    <name evidence="13" type="primary">pgeF</name>
    <name evidence="13" type="ORF">IAA98_03615</name>
</gene>
<comment type="function">
    <text evidence="2">Purine nucleoside enzyme that catalyzes the phosphorolysis of adenosine and inosine nucleosides, yielding D-ribose 1-phosphate and the respective free bases, adenine and hypoxanthine. Also catalyzes the phosphorolysis of S-methyl-5'-thioadenosine into adenine and S-methyl-5-thio-alpha-D-ribose 1-phosphate. Also has adenosine deaminase activity.</text>
</comment>
<dbReference type="SUPFAM" id="SSF64438">
    <property type="entry name" value="CNF1/YfiH-like putative cysteine hydrolases"/>
    <property type="match status" value="1"/>
</dbReference>
<comment type="catalytic activity">
    <reaction evidence="1">
        <text>inosine + phosphate = alpha-D-ribose 1-phosphate + hypoxanthine</text>
        <dbReference type="Rhea" id="RHEA:27646"/>
        <dbReference type="ChEBI" id="CHEBI:17368"/>
        <dbReference type="ChEBI" id="CHEBI:17596"/>
        <dbReference type="ChEBI" id="CHEBI:43474"/>
        <dbReference type="ChEBI" id="CHEBI:57720"/>
        <dbReference type="EC" id="2.4.2.1"/>
    </reaction>
    <physiologicalReaction direction="left-to-right" evidence="1">
        <dbReference type="Rhea" id="RHEA:27647"/>
    </physiologicalReaction>
</comment>
<dbReference type="GO" id="GO:0005507">
    <property type="term" value="F:copper ion binding"/>
    <property type="evidence" value="ECO:0007669"/>
    <property type="project" value="TreeGrafter"/>
</dbReference>
<dbReference type="CDD" id="cd16833">
    <property type="entry name" value="YfiH"/>
    <property type="match status" value="1"/>
</dbReference>
<dbReference type="NCBIfam" id="TIGR00726">
    <property type="entry name" value="peptidoglycan editing factor PgeF"/>
    <property type="match status" value="1"/>
</dbReference>
<evidence type="ECO:0000256" key="2">
    <source>
        <dbReference type="ARBA" id="ARBA00003215"/>
    </source>
</evidence>
<dbReference type="PANTHER" id="PTHR30616:SF2">
    <property type="entry name" value="PURINE NUCLEOSIDE PHOSPHORYLASE LACC1"/>
    <property type="match status" value="1"/>
</dbReference>
<evidence type="ECO:0000256" key="7">
    <source>
        <dbReference type="ARBA" id="ARBA00022833"/>
    </source>
</evidence>
<dbReference type="InterPro" id="IPR003730">
    <property type="entry name" value="Cu_polyphenol_OxRdtase"/>
</dbReference>
<comment type="catalytic activity">
    <reaction evidence="11">
        <text>S-methyl-5'-thioadenosine + phosphate = 5-(methylsulfanyl)-alpha-D-ribose 1-phosphate + adenine</text>
        <dbReference type="Rhea" id="RHEA:11852"/>
        <dbReference type="ChEBI" id="CHEBI:16708"/>
        <dbReference type="ChEBI" id="CHEBI:17509"/>
        <dbReference type="ChEBI" id="CHEBI:43474"/>
        <dbReference type="ChEBI" id="CHEBI:58533"/>
        <dbReference type="EC" id="2.4.2.28"/>
    </reaction>
    <physiologicalReaction direction="left-to-right" evidence="11">
        <dbReference type="Rhea" id="RHEA:11853"/>
    </physiologicalReaction>
</comment>
<evidence type="ECO:0000256" key="9">
    <source>
        <dbReference type="ARBA" id="ARBA00047989"/>
    </source>
</evidence>
<evidence type="ECO:0000313" key="14">
    <source>
        <dbReference type="Proteomes" id="UP000886842"/>
    </source>
</evidence>
<dbReference type="EMBL" id="DVLP01000102">
    <property type="protein sequence ID" value="HIT74651.1"/>
    <property type="molecule type" value="Genomic_DNA"/>
</dbReference>
<comment type="catalytic activity">
    <reaction evidence="9">
        <text>adenosine + H2O + H(+) = inosine + NH4(+)</text>
        <dbReference type="Rhea" id="RHEA:24408"/>
        <dbReference type="ChEBI" id="CHEBI:15377"/>
        <dbReference type="ChEBI" id="CHEBI:15378"/>
        <dbReference type="ChEBI" id="CHEBI:16335"/>
        <dbReference type="ChEBI" id="CHEBI:17596"/>
        <dbReference type="ChEBI" id="CHEBI:28938"/>
        <dbReference type="EC" id="3.5.4.4"/>
    </reaction>
    <physiologicalReaction direction="left-to-right" evidence="9">
        <dbReference type="Rhea" id="RHEA:24409"/>
    </physiologicalReaction>
</comment>
<dbReference type="InterPro" id="IPR011324">
    <property type="entry name" value="Cytotoxic_necrot_fac-like_cat"/>
</dbReference>
<sequence>MFVHHEERDGLGLAFTDRHGGVSAPPYDSLNLGRSDLDDPAAVAENLRRVQQAVGVDTVASVRQEHTAEVVVVDRDFCDAPPPRADALVTTTPGIALAVRVADCLPIVIASRRSRVIAAVHAGRVGLADQIIPRALAVLSDVAGRHGGTPDDLQAWIGPHVCGACYEVPADLRDEVAAVVPDVAATTSWGTPSLDLAAGASAQLAGAGAEVVRVGGCTRTDPDLYSHRRDGSAAGRLAALVWLKDA</sequence>
<keyword evidence="7" id="KW-0862">Zinc</keyword>
<dbReference type="AlphaFoldDB" id="A0A9D1GVQ3"/>
<evidence type="ECO:0000256" key="3">
    <source>
        <dbReference type="ARBA" id="ARBA00007353"/>
    </source>
</evidence>
<dbReference type="PANTHER" id="PTHR30616">
    <property type="entry name" value="UNCHARACTERIZED PROTEIN YFIH"/>
    <property type="match status" value="1"/>
</dbReference>
<comment type="caution">
    <text evidence="13">The sequence shown here is derived from an EMBL/GenBank/DDBJ whole genome shotgun (WGS) entry which is preliminary data.</text>
</comment>
<evidence type="ECO:0000313" key="13">
    <source>
        <dbReference type="EMBL" id="HIT74651.1"/>
    </source>
</evidence>
<keyword evidence="4" id="KW-0808">Transferase</keyword>
<evidence type="ECO:0000256" key="4">
    <source>
        <dbReference type="ARBA" id="ARBA00022679"/>
    </source>
</evidence>
<reference evidence="13" key="1">
    <citation type="submission" date="2020-10" db="EMBL/GenBank/DDBJ databases">
        <authorList>
            <person name="Gilroy R."/>
        </authorList>
    </citation>
    <scope>NUCLEOTIDE SEQUENCE</scope>
    <source>
        <strain evidence="13">ChiGjej1B1-24693</strain>
    </source>
</reference>
<comment type="catalytic activity">
    <reaction evidence="10">
        <text>adenosine + phosphate = alpha-D-ribose 1-phosphate + adenine</text>
        <dbReference type="Rhea" id="RHEA:27642"/>
        <dbReference type="ChEBI" id="CHEBI:16335"/>
        <dbReference type="ChEBI" id="CHEBI:16708"/>
        <dbReference type="ChEBI" id="CHEBI:43474"/>
        <dbReference type="ChEBI" id="CHEBI:57720"/>
        <dbReference type="EC" id="2.4.2.1"/>
    </reaction>
    <physiologicalReaction direction="left-to-right" evidence="10">
        <dbReference type="Rhea" id="RHEA:27643"/>
    </physiologicalReaction>
</comment>
<protein>
    <recommendedName>
        <fullName evidence="12">Purine nucleoside phosphorylase</fullName>
    </recommendedName>
</protein>
<evidence type="ECO:0000256" key="1">
    <source>
        <dbReference type="ARBA" id="ARBA00000553"/>
    </source>
</evidence>
<dbReference type="Pfam" id="PF02578">
    <property type="entry name" value="Cu-oxidase_4"/>
    <property type="match status" value="1"/>
</dbReference>
<dbReference type="GO" id="GO:0016787">
    <property type="term" value="F:hydrolase activity"/>
    <property type="evidence" value="ECO:0007669"/>
    <property type="project" value="UniProtKB-KW"/>
</dbReference>
<evidence type="ECO:0000256" key="11">
    <source>
        <dbReference type="ARBA" id="ARBA00049893"/>
    </source>
</evidence>
<proteinExistence type="inferred from homology"/>
<dbReference type="Proteomes" id="UP000886842">
    <property type="component" value="Unassembled WGS sequence"/>
</dbReference>
<evidence type="ECO:0000256" key="8">
    <source>
        <dbReference type="ARBA" id="ARBA00023008"/>
    </source>
</evidence>
<dbReference type="Gene3D" id="3.60.140.10">
    <property type="entry name" value="CNF1/YfiH-like putative cysteine hydrolases"/>
    <property type="match status" value="1"/>
</dbReference>
<keyword evidence="6" id="KW-0378">Hydrolase</keyword>
<evidence type="ECO:0000256" key="10">
    <source>
        <dbReference type="ARBA" id="ARBA00048968"/>
    </source>
</evidence>
<reference evidence="13" key="2">
    <citation type="journal article" date="2021" name="PeerJ">
        <title>Extensive microbial diversity within the chicken gut microbiome revealed by metagenomics and culture.</title>
        <authorList>
            <person name="Gilroy R."/>
            <person name="Ravi A."/>
            <person name="Getino M."/>
            <person name="Pursley I."/>
            <person name="Horton D.L."/>
            <person name="Alikhan N.F."/>
            <person name="Baker D."/>
            <person name="Gharbi K."/>
            <person name="Hall N."/>
            <person name="Watson M."/>
            <person name="Adriaenssens E.M."/>
            <person name="Foster-Nyarko E."/>
            <person name="Jarju S."/>
            <person name="Secka A."/>
            <person name="Antonio M."/>
            <person name="Oren A."/>
            <person name="Chaudhuri R.R."/>
            <person name="La Ragione R."/>
            <person name="Hildebrand F."/>
            <person name="Pallen M.J."/>
        </authorList>
    </citation>
    <scope>NUCLEOTIDE SEQUENCE</scope>
    <source>
        <strain evidence="13">ChiGjej1B1-24693</strain>
    </source>
</reference>